<dbReference type="CDD" id="cd07029">
    <property type="entry name" value="RNAP_I_III_AC19"/>
    <property type="match status" value="1"/>
</dbReference>
<proteinExistence type="inferred from homology"/>
<dbReference type="InParanoid" id="A0A1E1L497"/>
<comment type="similarity">
    <text evidence="6">Belongs to the archaeal Rpo11/eukaryotic RPB11/RPC19 RNA polymerase subunit family.</text>
</comment>
<dbReference type="HAMAP" id="MF_00261">
    <property type="entry name" value="RNApol_arch_Rpo11"/>
    <property type="match status" value="1"/>
</dbReference>
<evidence type="ECO:0000256" key="7">
    <source>
        <dbReference type="SAM" id="MobiDB-lite"/>
    </source>
</evidence>
<dbReference type="GO" id="GO:0006383">
    <property type="term" value="P:transcription by RNA polymerase III"/>
    <property type="evidence" value="ECO:0007669"/>
    <property type="project" value="TreeGrafter"/>
</dbReference>
<dbReference type="Pfam" id="PF13656">
    <property type="entry name" value="RNA_pol_L_2"/>
    <property type="match status" value="1"/>
</dbReference>
<dbReference type="PANTHER" id="PTHR13946">
    <property type="entry name" value="DNA-DIRECTED RNA POLYMERASE I,II,III"/>
    <property type="match status" value="1"/>
</dbReference>
<dbReference type="GO" id="GO:0005666">
    <property type="term" value="C:RNA polymerase III complex"/>
    <property type="evidence" value="ECO:0007669"/>
    <property type="project" value="TreeGrafter"/>
</dbReference>
<keyword evidence="5" id="KW-0539">Nucleus</keyword>
<dbReference type="GO" id="GO:0006362">
    <property type="term" value="P:transcription elongation by RNA polymerase I"/>
    <property type="evidence" value="ECO:0007669"/>
    <property type="project" value="TreeGrafter"/>
</dbReference>
<dbReference type="GO" id="GO:0003677">
    <property type="term" value="F:DNA binding"/>
    <property type="evidence" value="ECO:0007669"/>
    <property type="project" value="InterPro"/>
</dbReference>
<reference evidence="10" key="1">
    <citation type="submission" date="2016-03" db="EMBL/GenBank/DDBJ databases">
        <authorList>
            <person name="Ploux O."/>
        </authorList>
    </citation>
    <scope>NUCLEOTIDE SEQUENCE [LARGE SCALE GENOMIC DNA]</scope>
    <source>
        <strain evidence="10">UK7</strain>
    </source>
</reference>
<keyword evidence="4" id="KW-0804">Transcription</keyword>
<dbReference type="GO" id="GO:0005736">
    <property type="term" value="C:RNA polymerase I complex"/>
    <property type="evidence" value="ECO:0007669"/>
    <property type="project" value="TreeGrafter"/>
</dbReference>
<dbReference type="GO" id="GO:0055029">
    <property type="term" value="C:nuclear DNA-directed RNA polymerase complex"/>
    <property type="evidence" value="ECO:0007669"/>
    <property type="project" value="UniProtKB-ARBA"/>
</dbReference>
<dbReference type="STRING" id="914237.A0A1E1L497"/>
<dbReference type="AlphaFoldDB" id="A0A1E1L497"/>
<accession>A0A1E1L497</accession>
<comment type="subcellular location">
    <subcellularLocation>
        <location evidence="1">Nucleus</location>
    </subcellularLocation>
</comment>
<dbReference type="GO" id="GO:0003899">
    <property type="term" value="F:DNA-directed RNA polymerase activity"/>
    <property type="evidence" value="ECO:0007669"/>
    <property type="project" value="InterPro"/>
</dbReference>
<gene>
    <name evidence="9" type="ORF">RCO7_08525</name>
</gene>
<dbReference type="GO" id="GO:0046983">
    <property type="term" value="F:protein dimerization activity"/>
    <property type="evidence" value="ECO:0007669"/>
    <property type="project" value="InterPro"/>
</dbReference>
<dbReference type="InterPro" id="IPR033898">
    <property type="entry name" value="RNAP_AC19"/>
</dbReference>
<evidence type="ECO:0000256" key="3">
    <source>
        <dbReference type="ARBA" id="ARBA00022478"/>
    </source>
</evidence>
<dbReference type="PROSITE" id="PS01154">
    <property type="entry name" value="RNA_POL_L_13KD"/>
    <property type="match status" value="1"/>
</dbReference>
<dbReference type="InterPro" id="IPR036603">
    <property type="entry name" value="RBP11-like"/>
</dbReference>
<dbReference type="EMBL" id="FJUW01000035">
    <property type="protein sequence ID" value="CZT05386.1"/>
    <property type="molecule type" value="Genomic_DNA"/>
</dbReference>
<keyword evidence="3 9" id="KW-0240">DNA-directed RNA polymerase</keyword>
<evidence type="ECO:0000256" key="2">
    <source>
        <dbReference type="ARBA" id="ARBA00022079"/>
    </source>
</evidence>
<evidence type="ECO:0000256" key="1">
    <source>
        <dbReference type="ARBA" id="ARBA00004123"/>
    </source>
</evidence>
<dbReference type="FunCoup" id="A0A1E1L497">
    <property type="interactions" value="563"/>
</dbReference>
<sequence length="162" mass="17587">MVRTKPQPGGGKAANAGPASVEEDVTMGDAPAAVENENMNKNPEGEAGMEDDDAVFVFDEEQRIRILPGSSDTAASFEFKNEDHTLGNSLRYIIMKNPDVEFCGYSIPHPSEALMNIRIQTYEGTTAVEALEKGFTDLMQLCDVVADKFCEAREAFTASTEA</sequence>
<dbReference type="Gene3D" id="3.30.1360.10">
    <property type="entry name" value="RNA polymerase, RBP11-like subunit"/>
    <property type="match status" value="1"/>
</dbReference>
<evidence type="ECO:0000256" key="5">
    <source>
        <dbReference type="ARBA" id="ARBA00023242"/>
    </source>
</evidence>
<dbReference type="InterPro" id="IPR009025">
    <property type="entry name" value="RBP11-like_dimer"/>
</dbReference>
<name>A0A1E1L497_9HELO</name>
<comment type="caution">
    <text evidence="9">The sequence shown here is derived from an EMBL/GenBank/DDBJ whole genome shotgun (WGS) entry which is preliminary data.</text>
</comment>
<evidence type="ECO:0000313" key="10">
    <source>
        <dbReference type="Proteomes" id="UP000178129"/>
    </source>
</evidence>
<dbReference type="SUPFAM" id="SSF55257">
    <property type="entry name" value="RBP11-like subunits of RNA polymerase"/>
    <property type="match status" value="1"/>
</dbReference>
<evidence type="ECO:0000256" key="4">
    <source>
        <dbReference type="ARBA" id="ARBA00023163"/>
    </source>
</evidence>
<evidence type="ECO:0000313" key="9">
    <source>
        <dbReference type="EMBL" id="CZT05386.1"/>
    </source>
</evidence>
<dbReference type="PANTHER" id="PTHR13946:SF28">
    <property type="entry name" value="DNA-DIRECTED RNA POLYMERASES I AND III SUBUNIT RPAC2"/>
    <property type="match status" value="1"/>
</dbReference>
<feature type="domain" description="DNA-directed RNA polymerase RBP11-like dimerisation" evidence="8">
    <location>
        <begin position="75"/>
        <end position="147"/>
    </location>
</feature>
<dbReference type="Proteomes" id="UP000178129">
    <property type="component" value="Unassembled WGS sequence"/>
</dbReference>
<feature type="region of interest" description="Disordered" evidence="7">
    <location>
        <begin position="1"/>
        <end position="47"/>
    </location>
</feature>
<evidence type="ECO:0000259" key="8">
    <source>
        <dbReference type="Pfam" id="PF13656"/>
    </source>
</evidence>
<dbReference type="InterPro" id="IPR022905">
    <property type="entry name" value="Rpo11-like"/>
</dbReference>
<protein>
    <recommendedName>
        <fullName evidence="2">DNA-directed RNA polymerases I and III subunit RPAC2</fullName>
    </recommendedName>
</protein>
<organism evidence="9 10">
    <name type="scientific">Rhynchosporium graminicola</name>
    <dbReference type="NCBI Taxonomy" id="2792576"/>
    <lineage>
        <taxon>Eukaryota</taxon>
        <taxon>Fungi</taxon>
        <taxon>Dikarya</taxon>
        <taxon>Ascomycota</taxon>
        <taxon>Pezizomycotina</taxon>
        <taxon>Leotiomycetes</taxon>
        <taxon>Helotiales</taxon>
        <taxon>Ploettnerulaceae</taxon>
        <taxon>Rhynchosporium</taxon>
    </lineage>
</organism>
<dbReference type="InterPro" id="IPR008193">
    <property type="entry name" value="RNA_pol_Rpb11_13-16kDa_CS"/>
</dbReference>
<evidence type="ECO:0000256" key="6">
    <source>
        <dbReference type="ARBA" id="ARBA00025751"/>
    </source>
</evidence>
<keyword evidence="10" id="KW-1185">Reference proteome</keyword>
<dbReference type="FunFam" id="3.30.1360.10:FF:000006">
    <property type="entry name" value="DNA-directed RNA polymerases I and III subunit RPAC2"/>
    <property type="match status" value="1"/>
</dbReference>